<evidence type="ECO:0000313" key="1">
    <source>
        <dbReference type="EMBL" id="OJA10650.1"/>
    </source>
</evidence>
<keyword evidence="2" id="KW-1185">Reference proteome</keyword>
<gene>
    <name evidence="1" type="ORF">AZE42_14014</name>
</gene>
<sequence length="19" mass="2258">MAKMRPDNGRKKGVRERDL</sequence>
<dbReference type="Proteomes" id="UP000183567">
    <property type="component" value="Unassembled WGS sequence"/>
</dbReference>
<reference evidence="1 2" key="1">
    <citation type="submission" date="2016-03" db="EMBL/GenBank/DDBJ databases">
        <title>Comparative genomics of the ectomycorrhizal sister species Rhizopogon vinicolor and Rhizopogon vesiculosus (Basidiomycota: Boletales) reveals a divergence of the mating type B locus.</title>
        <authorList>
            <person name="Mujic A.B."/>
            <person name="Kuo A."/>
            <person name="Tritt A."/>
            <person name="Lipzen A."/>
            <person name="Chen C."/>
            <person name="Johnson J."/>
            <person name="Sharma A."/>
            <person name="Barry K."/>
            <person name="Grigoriev I.V."/>
            <person name="Spatafora J.W."/>
        </authorList>
    </citation>
    <scope>NUCLEOTIDE SEQUENCE [LARGE SCALE GENOMIC DNA]</scope>
    <source>
        <strain evidence="1 2">AM-OR11-056</strain>
    </source>
</reference>
<name>A0A1J8QML5_9AGAM</name>
<dbReference type="AlphaFoldDB" id="A0A1J8QML5"/>
<proteinExistence type="predicted"/>
<accession>A0A1J8QML5</accession>
<evidence type="ECO:0000313" key="2">
    <source>
        <dbReference type="Proteomes" id="UP000183567"/>
    </source>
</evidence>
<organism evidence="1 2">
    <name type="scientific">Rhizopogon vesiculosus</name>
    <dbReference type="NCBI Taxonomy" id="180088"/>
    <lineage>
        <taxon>Eukaryota</taxon>
        <taxon>Fungi</taxon>
        <taxon>Dikarya</taxon>
        <taxon>Basidiomycota</taxon>
        <taxon>Agaricomycotina</taxon>
        <taxon>Agaricomycetes</taxon>
        <taxon>Agaricomycetidae</taxon>
        <taxon>Boletales</taxon>
        <taxon>Suillineae</taxon>
        <taxon>Rhizopogonaceae</taxon>
        <taxon>Rhizopogon</taxon>
    </lineage>
</organism>
<comment type="caution">
    <text evidence="1">The sequence shown here is derived from an EMBL/GenBank/DDBJ whole genome shotgun (WGS) entry which is preliminary data.</text>
</comment>
<dbReference type="EMBL" id="LVVM01005399">
    <property type="protein sequence ID" value="OJA10650.1"/>
    <property type="molecule type" value="Genomic_DNA"/>
</dbReference>
<protein>
    <submittedName>
        <fullName evidence="1">Uncharacterized protein</fullName>
    </submittedName>
</protein>